<protein>
    <submittedName>
        <fullName evidence="1">Uncharacterized protein</fullName>
    </submittedName>
</protein>
<comment type="caution">
    <text evidence="1">The sequence shown here is derived from an EMBL/GenBank/DDBJ whole genome shotgun (WGS) entry which is preliminary data.</text>
</comment>
<dbReference type="Proteomes" id="UP000438429">
    <property type="component" value="Unassembled WGS sequence"/>
</dbReference>
<sequence length="87" mass="9499">MVTIFADPSKREKPRKAASWANTFDVFGVDFYLTRGPGDAALSVVSCVNWTIGAVMQRPPVFSAGQCGVVVHCHGRSLRPLHRLTGR</sequence>
<gene>
    <name evidence="1" type="ORF">F2P81_000481</name>
</gene>
<proteinExistence type="predicted"/>
<name>A0A6A4TR50_SCOMX</name>
<evidence type="ECO:0000313" key="2">
    <source>
        <dbReference type="Proteomes" id="UP000438429"/>
    </source>
</evidence>
<evidence type="ECO:0000313" key="1">
    <source>
        <dbReference type="EMBL" id="KAF0046848.1"/>
    </source>
</evidence>
<accession>A0A6A4TR50</accession>
<dbReference type="EMBL" id="VEVO01000001">
    <property type="protein sequence ID" value="KAF0046848.1"/>
    <property type="molecule type" value="Genomic_DNA"/>
</dbReference>
<reference evidence="1 2" key="1">
    <citation type="submission" date="2019-06" db="EMBL/GenBank/DDBJ databases">
        <title>Draft genomes of female and male turbot (Scophthalmus maximus).</title>
        <authorList>
            <person name="Xu H."/>
            <person name="Xu X.-W."/>
            <person name="Shao C."/>
            <person name="Chen S."/>
        </authorList>
    </citation>
    <scope>NUCLEOTIDE SEQUENCE [LARGE SCALE GENOMIC DNA]</scope>
    <source>
        <strain evidence="1">Ysfricsl-2016a</strain>
        <tissue evidence="1">Blood</tissue>
    </source>
</reference>
<organism evidence="1 2">
    <name type="scientific">Scophthalmus maximus</name>
    <name type="common">Turbot</name>
    <name type="synonym">Psetta maxima</name>
    <dbReference type="NCBI Taxonomy" id="52904"/>
    <lineage>
        <taxon>Eukaryota</taxon>
        <taxon>Metazoa</taxon>
        <taxon>Chordata</taxon>
        <taxon>Craniata</taxon>
        <taxon>Vertebrata</taxon>
        <taxon>Euteleostomi</taxon>
        <taxon>Actinopterygii</taxon>
        <taxon>Neopterygii</taxon>
        <taxon>Teleostei</taxon>
        <taxon>Neoteleostei</taxon>
        <taxon>Acanthomorphata</taxon>
        <taxon>Carangaria</taxon>
        <taxon>Pleuronectiformes</taxon>
        <taxon>Pleuronectoidei</taxon>
        <taxon>Scophthalmidae</taxon>
        <taxon>Scophthalmus</taxon>
    </lineage>
</organism>
<dbReference type="AlphaFoldDB" id="A0A6A4TR50"/>